<comment type="similarity">
    <text evidence="1">Belongs to the multi antimicrobial extrusion (MATE) (TC 2.A.66.1) family.</text>
</comment>
<dbReference type="EMBL" id="CAJNDS010000043">
    <property type="protein sequence ID" value="CAE6931539.1"/>
    <property type="molecule type" value="Genomic_DNA"/>
</dbReference>
<dbReference type="OrthoDB" id="293554at2759"/>
<feature type="transmembrane region" description="Helical" evidence="2">
    <location>
        <begin position="176"/>
        <end position="196"/>
    </location>
</feature>
<evidence type="ECO:0000256" key="1">
    <source>
        <dbReference type="ARBA" id="ARBA00010199"/>
    </source>
</evidence>
<keyword evidence="4" id="KW-1185">Reference proteome</keyword>
<feature type="transmembrane region" description="Helical" evidence="2">
    <location>
        <begin position="104"/>
        <end position="124"/>
    </location>
</feature>
<feature type="transmembrane region" description="Helical" evidence="2">
    <location>
        <begin position="144"/>
        <end position="164"/>
    </location>
</feature>
<organism evidence="3 4">
    <name type="scientific">Symbiodinium natans</name>
    <dbReference type="NCBI Taxonomy" id="878477"/>
    <lineage>
        <taxon>Eukaryota</taxon>
        <taxon>Sar</taxon>
        <taxon>Alveolata</taxon>
        <taxon>Dinophyceae</taxon>
        <taxon>Suessiales</taxon>
        <taxon>Symbiodiniaceae</taxon>
        <taxon>Symbiodinium</taxon>
    </lineage>
</organism>
<dbReference type="GO" id="GO:0015297">
    <property type="term" value="F:antiporter activity"/>
    <property type="evidence" value="ECO:0007669"/>
    <property type="project" value="InterPro"/>
</dbReference>
<evidence type="ECO:0000313" key="3">
    <source>
        <dbReference type="EMBL" id="CAE6931539.1"/>
    </source>
</evidence>
<sequence>MASEAPEAPADERCQIVRRLLRLAGPVTGAYALEGVATLVPFWAAAHLGSPDAEEATRRVGAVGLGSSVLAVFCHTFAAGWAGAQDTLVSQAYGEEDDKKARDYLHCCLVWMLLFAAAASVLLWQTEALLLWLGCASEQIAADTARHVIASIPGACFTFQYDSLRKFLMNQQISSPGFWVLVATVPCHLAMSVLLLEWSSIDPVVSLGIAFSVKSAVSFFLLGGYMSWFHVTPSCVGWWRIWQSSAFTWKGLLSYAAIGVPNVAMVGFDWWAFELLTLLAGGLQSQSELAAHVAMATVSNWTFLLSRGVSKAATALVGAATGQKDLAQVSSTLKAGTQLTAAMCGMIVACCWVGRGQLALGLLSDEAASQEAFMRAFPFMLLQILADGANSLFSGVFAAFGRQGAVSIGLFTCQWVVQLTGAWQLG</sequence>
<keyword evidence="2" id="KW-0812">Transmembrane</keyword>
<dbReference type="PANTHER" id="PTHR11206">
    <property type="entry name" value="MULTIDRUG RESISTANCE PROTEIN"/>
    <property type="match status" value="1"/>
</dbReference>
<name>A0A812GVP2_9DINO</name>
<proteinExistence type="inferred from homology"/>
<dbReference type="GO" id="GO:0042910">
    <property type="term" value="F:xenobiotic transmembrane transporter activity"/>
    <property type="evidence" value="ECO:0007669"/>
    <property type="project" value="InterPro"/>
</dbReference>
<dbReference type="AlphaFoldDB" id="A0A812GVP2"/>
<dbReference type="Pfam" id="PF01554">
    <property type="entry name" value="MatE"/>
    <property type="match status" value="2"/>
</dbReference>
<dbReference type="InterPro" id="IPR002528">
    <property type="entry name" value="MATE_fam"/>
</dbReference>
<feature type="transmembrane region" description="Helical" evidence="2">
    <location>
        <begin position="20"/>
        <end position="43"/>
    </location>
</feature>
<dbReference type="GO" id="GO:0016020">
    <property type="term" value="C:membrane"/>
    <property type="evidence" value="ECO:0007669"/>
    <property type="project" value="InterPro"/>
</dbReference>
<gene>
    <name evidence="3" type="primary">DTX37</name>
    <name evidence="3" type="ORF">SNAT2548_LOCUS863</name>
</gene>
<feature type="transmembrane region" description="Helical" evidence="2">
    <location>
        <begin position="63"/>
        <end position="84"/>
    </location>
</feature>
<dbReference type="Proteomes" id="UP000604046">
    <property type="component" value="Unassembled WGS sequence"/>
</dbReference>
<accession>A0A812GVP2</accession>
<feature type="transmembrane region" description="Helical" evidence="2">
    <location>
        <begin position="208"/>
        <end position="231"/>
    </location>
</feature>
<keyword evidence="2" id="KW-1133">Transmembrane helix</keyword>
<keyword evidence="2" id="KW-0472">Membrane</keyword>
<feature type="non-terminal residue" evidence="3">
    <location>
        <position position="426"/>
    </location>
</feature>
<reference evidence="3" key="1">
    <citation type="submission" date="2021-02" db="EMBL/GenBank/DDBJ databases">
        <authorList>
            <person name="Dougan E. K."/>
            <person name="Rhodes N."/>
            <person name="Thang M."/>
            <person name="Chan C."/>
        </authorList>
    </citation>
    <scope>NUCLEOTIDE SEQUENCE</scope>
</reference>
<evidence type="ECO:0000313" key="4">
    <source>
        <dbReference type="Proteomes" id="UP000604046"/>
    </source>
</evidence>
<feature type="transmembrane region" description="Helical" evidence="2">
    <location>
        <begin position="252"/>
        <end position="273"/>
    </location>
</feature>
<comment type="caution">
    <text evidence="3">The sequence shown here is derived from an EMBL/GenBank/DDBJ whole genome shotgun (WGS) entry which is preliminary data.</text>
</comment>
<protein>
    <submittedName>
        <fullName evidence="3">DTX37 protein</fullName>
    </submittedName>
</protein>
<evidence type="ECO:0000256" key="2">
    <source>
        <dbReference type="SAM" id="Phobius"/>
    </source>
</evidence>